<reference evidence="3 4" key="1">
    <citation type="submission" date="2019-01" db="EMBL/GenBank/DDBJ databases">
        <authorList>
            <person name="Chen W.-M."/>
        </authorList>
    </citation>
    <scope>NUCLEOTIDE SEQUENCE [LARGE SCALE GENOMIC DNA]</scope>
    <source>
        <strain evidence="3 4">ICH-3</strain>
    </source>
</reference>
<dbReference type="PROSITE" id="PS51257">
    <property type="entry name" value="PROKAR_LIPOPROTEIN"/>
    <property type="match status" value="1"/>
</dbReference>
<name>A0A437K1G6_9BURK</name>
<accession>A0A437K1G6</accession>
<feature type="compositionally biased region" description="Low complexity" evidence="1">
    <location>
        <begin position="34"/>
        <end position="48"/>
    </location>
</feature>
<gene>
    <name evidence="3" type="ORF">ENE75_04475</name>
</gene>
<organism evidence="3 4">
    <name type="scientific">Rubrivivax albus</name>
    <dbReference type="NCBI Taxonomy" id="2499835"/>
    <lineage>
        <taxon>Bacteria</taxon>
        <taxon>Pseudomonadati</taxon>
        <taxon>Pseudomonadota</taxon>
        <taxon>Betaproteobacteria</taxon>
        <taxon>Burkholderiales</taxon>
        <taxon>Sphaerotilaceae</taxon>
        <taxon>Rubrivivax</taxon>
    </lineage>
</organism>
<dbReference type="EMBL" id="SACT01000001">
    <property type="protein sequence ID" value="RVT54124.1"/>
    <property type="molecule type" value="Genomic_DNA"/>
</dbReference>
<proteinExistence type="predicted"/>
<dbReference type="InterPro" id="IPR012338">
    <property type="entry name" value="Beta-lactam/transpept-like"/>
</dbReference>
<keyword evidence="4" id="KW-1185">Reference proteome</keyword>
<dbReference type="RefSeq" id="WP_128196000.1">
    <property type="nucleotide sequence ID" value="NZ_SACT01000001.1"/>
</dbReference>
<dbReference type="AlphaFoldDB" id="A0A437K1G6"/>
<comment type="caution">
    <text evidence="3">The sequence shown here is derived from an EMBL/GenBank/DDBJ whole genome shotgun (WGS) entry which is preliminary data.</text>
</comment>
<keyword evidence="2" id="KW-0732">Signal</keyword>
<dbReference type="Gene3D" id="3.40.710.10">
    <property type="entry name" value="DD-peptidase/beta-lactamase superfamily"/>
    <property type="match status" value="1"/>
</dbReference>
<evidence type="ECO:0008006" key="5">
    <source>
        <dbReference type="Google" id="ProtNLM"/>
    </source>
</evidence>
<feature type="region of interest" description="Disordered" evidence="1">
    <location>
        <begin position="24"/>
        <end position="66"/>
    </location>
</feature>
<feature type="chain" id="PRO_5019287996" description="Class A beta-lactamase-related serine hydrolase" evidence="2">
    <location>
        <begin position="21"/>
        <end position="377"/>
    </location>
</feature>
<feature type="signal peptide" evidence="2">
    <location>
        <begin position="1"/>
        <end position="20"/>
    </location>
</feature>
<sequence>MSPRRLTTLATVLALQLVTACGGGGGGADVADQPGTSPVTATPTAPVSAGGGGVGAPASPVEPAPPTVPTGPDLGARTAAVLATVADADNACGAIRPFYWEIGDHSGRAVGGSVGSTPAGARIRETTTMRYASATKWLYAAYVAQLRGGVLQPWDARMLSMRSGYVDFAGCRASQTVDGCLAWQDNDRQTPAADGAFYYGGGHMQKHASLIGLGELDAAGLASAWRAVLGEDLSIGMLQARPGGGAMGTPATYAAFLRKLLSGELALGTMLGDNAVCASVGGCAAGEALYSPAPARETWHYGYGHWIEDDAATGDGAFSSAGAFGFYPWIDAGRTQYGIVAREVANSTGDDEGIGAGEASARCGRLIRRAWASGVAA</sequence>
<evidence type="ECO:0000313" key="3">
    <source>
        <dbReference type="EMBL" id="RVT54124.1"/>
    </source>
</evidence>
<dbReference type="Proteomes" id="UP000288178">
    <property type="component" value="Unassembled WGS sequence"/>
</dbReference>
<evidence type="ECO:0000256" key="1">
    <source>
        <dbReference type="SAM" id="MobiDB-lite"/>
    </source>
</evidence>
<evidence type="ECO:0000313" key="4">
    <source>
        <dbReference type="Proteomes" id="UP000288178"/>
    </source>
</evidence>
<evidence type="ECO:0000256" key="2">
    <source>
        <dbReference type="SAM" id="SignalP"/>
    </source>
</evidence>
<dbReference type="OrthoDB" id="8924956at2"/>
<dbReference type="SUPFAM" id="SSF56601">
    <property type="entry name" value="beta-lactamase/transpeptidase-like"/>
    <property type="match status" value="1"/>
</dbReference>
<protein>
    <recommendedName>
        <fullName evidence="5">Class A beta-lactamase-related serine hydrolase</fullName>
    </recommendedName>
</protein>